<keyword evidence="1" id="KW-0472">Membrane</keyword>
<evidence type="ECO:0000313" key="3">
    <source>
        <dbReference type="Proteomes" id="UP000634136"/>
    </source>
</evidence>
<dbReference type="EMBL" id="JAAIUW010000009">
    <property type="protein sequence ID" value="KAF7815606.1"/>
    <property type="molecule type" value="Genomic_DNA"/>
</dbReference>
<gene>
    <name evidence="2" type="ORF">G2W53_029575</name>
</gene>
<name>A0A834T5T4_9FABA</name>
<evidence type="ECO:0000313" key="2">
    <source>
        <dbReference type="EMBL" id="KAF7815606.1"/>
    </source>
</evidence>
<comment type="caution">
    <text evidence="2">The sequence shown here is derived from an EMBL/GenBank/DDBJ whole genome shotgun (WGS) entry which is preliminary data.</text>
</comment>
<keyword evidence="3" id="KW-1185">Reference proteome</keyword>
<organism evidence="2 3">
    <name type="scientific">Senna tora</name>
    <dbReference type="NCBI Taxonomy" id="362788"/>
    <lineage>
        <taxon>Eukaryota</taxon>
        <taxon>Viridiplantae</taxon>
        <taxon>Streptophyta</taxon>
        <taxon>Embryophyta</taxon>
        <taxon>Tracheophyta</taxon>
        <taxon>Spermatophyta</taxon>
        <taxon>Magnoliopsida</taxon>
        <taxon>eudicotyledons</taxon>
        <taxon>Gunneridae</taxon>
        <taxon>Pentapetalae</taxon>
        <taxon>rosids</taxon>
        <taxon>fabids</taxon>
        <taxon>Fabales</taxon>
        <taxon>Fabaceae</taxon>
        <taxon>Caesalpinioideae</taxon>
        <taxon>Cassia clade</taxon>
        <taxon>Senna</taxon>
    </lineage>
</organism>
<dbReference type="AlphaFoldDB" id="A0A834T5T4"/>
<protein>
    <submittedName>
        <fullName evidence="2">Uncharacterized protein</fullName>
    </submittedName>
</protein>
<feature type="transmembrane region" description="Helical" evidence="1">
    <location>
        <begin position="6"/>
        <end position="27"/>
    </location>
</feature>
<keyword evidence="1" id="KW-1133">Transmembrane helix</keyword>
<evidence type="ECO:0000256" key="1">
    <source>
        <dbReference type="SAM" id="Phobius"/>
    </source>
</evidence>
<sequence length="63" mass="7387">MAQSFNLHMNFVVLLWSNLIPAISIISNEKARELTRKSGKKIGAKQTQKEKWEFRETQIEVIR</sequence>
<reference evidence="2" key="1">
    <citation type="submission" date="2020-09" db="EMBL/GenBank/DDBJ databases">
        <title>Genome-Enabled Discovery of Anthraquinone Biosynthesis in Senna tora.</title>
        <authorList>
            <person name="Kang S.-H."/>
            <person name="Pandey R.P."/>
            <person name="Lee C.-M."/>
            <person name="Sim J.-S."/>
            <person name="Jeong J.-T."/>
            <person name="Choi B.-S."/>
            <person name="Jung M."/>
            <person name="Ginzburg D."/>
            <person name="Zhao K."/>
            <person name="Won S.Y."/>
            <person name="Oh T.-J."/>
            <person name="Yu Y."/>
            <person name="Kim N.-H."/>
            <person name="Lee O.R."/>
            <person name="Lee T.-H."/>
            <person name="Bashyal P."/>
            <person name="Kim T.-S."/>
            <person name="Lee W.-H."/>
            <person name="Kawkins C."/>
            <person name="Kim C.-K."/>
            <person name="Kim J.S."/>
            <person name="Ahn B.O."/>
            <person name="Rhee S.Y."/>
            <person name="Sohng J.K."/>
        </authorList>
    </citation>
    <scope>NUCLEOTIDE SEQUENCE</scope>
    <source>
        <tissue evidence="2">Leaf</tissue>
    </source>
</reference>
<keyword evidence="1" id="KW-0812">Transmembrane</keyword>
<accession>A0A834T5T4</accession>
<proteinExistence type="predicted"/>
<dbReference type="Proteomes" id="UP000634136">
    <property type="component" value="Unassembled WGS sequence"/>
</dbReference>